<evidence type="ECO:0000256" key="1">
    <source>
        <dbReference type="SAM" id="MobiDB-lite"/>
    </source>
</evidence>
<protein>
    <submittedName>
        <fullName evidence="2">Uncharacterized protein</fullName>
    </submittedName>
</protein>
<organism evidence="2 3">
    <name type="scientific">Naegleria lovaniensis</name>
    <name type="common">Amoeba</name>
    <dbReference type="NCBI Taxonomy" id="51637"/>
    <lineage>
        <taxon>Eukaryota</taxon>
        <taxon>Discoba</taxon>
        <taxon>Heterolobosea</taxon>
        <taxon>Tetramitia</taxon>
        <taxon>Eutetramitia</taxon>
        <taxon>Vahlkampfiidae</taxon>
        <taxon>Naegleria</taxon>
    </lineage>
</organism>
<evidence type="ECO:0000313" key="3">
    <source>
        <dbReference type="Proteomes" id="UP000816034"/>
    </source>
</evidence>
<dbReference type="Proteomes" id="UP000816034">
    <property type="component" value="Unassembled WGS sequence"/>
</dbReference>
<reference evidence="2 3" key="1">
    <citation type="journal article" date="2018" name="BMC Genomics">
        <title>The genome of Naegleria lovaniensis, the basis for a comparative approach to unravel pathogenicity factors of the human pathogenic amoeba N. fowleri.</title>
        <authorList>
            <person name="Liechti N."/>
            <person name="Schurch N."/>
            <person name="Bruggmann R."/>
            <person name="Wittwer M."/>
        </authorList>
    </citation>
    <scope>NUCLEOTIDE SEQUENCE [LARGE SCALE GENOMIC DNA]</scope>
    <source>
        <strain evidence="2 3">ATCC 30569</strain>
    </source>
</reference>
<dbReference type="RefSeq" id="XP_044543798.1">
    <property type="nucleotide sequence ID" value="XM_044686210.1"/>
</dbReference>
<dbReference type="AlphaFoldDB" id="A0AA88GHE2"/>
<sequence>MTKEAARRKFKTEDGHVYVKVGELTDSDKTAIQTVTQSIKPDHPEEKLTLTTARVVMDEATGERIILVNGFKTKPKDRSKRILKNPTAVAEENIVHGTRRRKHVNYKECTEKRKESISHNTYEERQRKTSKKKATSKKTSKKRTTSRDEDEEDEMEMMHDDKENVDQQQQQPLEEETEAQPIPKKEKRPTKKSKKAQQAAQQQIQSEQPTQDAAAWPHPLSPKVCELIEKLGGELPLSIKKRRYRDMVLSDAISLFGSIQWKRGSSLYVADKSKVNDEEICMEHQLFLMDPDQYEHIEWFRGKDDFIFLGDSDSALCVCRLSESSDDFPIYLVMEACEDLPEVVLKFSLSEYLGMLCVKEEQEDSMQL</sequence>
<feature type="compositionally biased region" description="Basic residues" evidence="1">
    <location>
        <begin position="185"/>
        <end position="195"/>
    </location>
</feature>
<comment type="caution">
    <text evidence="2">The sequence shown here is derived from an EMBL/GenBank/DDBJ whole genome shotgun (WGS) entry which is preliminary data.</text>
</comment>
<gene>
    <name evidence="2" type="ORF">C9374_010643</name>
</gene>
<proteinExistence type="predicted"/>
<evidence type="ECO:0000313" key="2">
    <source>
        <dbReference type="EMBL" id="KAG2374624.1"/>
    </source>
</evidence>
<accession>A0AA88GHE2</accession>
<feature type="compositionally biased region" description="Basic residues" evidence="1">
    <location>
        <begin position="128"/>
        <end position="144"/>
    </location>
</feature>
<keyword evidence="3" id="KW-1185">Reference proteome</keyword>
<feature type="compositionally biased region" description="Basic and acidic residues" evidence="1">
    <location>
        <begin position="156"/>
        <end position="165"/>
    </location>
</feature>
<dbReference type="EMBL" id="PYSW02000044">
    <property type="protein sequence ID" value="KAG2374624.1"/>
    <property type="molecule type" value="Genomic_DNA"/>
</dbReference>
<feature type="compositionally biased region" description="Basic and acidic residues" evidence="1">
    <location>
        <begin position="105"/>
        <end position="127"/>
    </location>
</feature>
<dbReference type="GeneID" id="68103097"/>
<feature type="compositionally biased region" description="Low complexity" evidence="1">
    <location>
        <begin position="196"/>
        <end position="208"/>
    </location>
</feature>
<name>A0AA88GHE2_NAELO</name>
<feature type="region of interest" description="Disordered" evidence="1">
    <location>
        <begin position="105"/>
        <end position="218"/>
    </location>
</feature>